<keyword evidence="2" id="KW-1185">Reference proteome</keyword>
<proteinExistence type="predicted"/>
<comment type="caution">
    <text evidence="1">The sequence shown here is derived from an EMBL/GenBank/DDBJ whole genome shotgun (WGS) entry which is preliminary data.</text>
</comment>
<sequence length="302" mass="33353">MNRPQALIQGNLALPNSRLLRGLPPPYGVYRWPPRNAAQRRPQPAAVTAAHQMIREVARRNSPQARRIPFAPGQKPRFFYKLPKPRDNSSCFDAQMDESRRYLAMGMTRWYSSRGDRMLAGMIFLICGIALAWLLTTTTTATRNADKTATMSIAQSQASPGAARPSVEVAQSALRSESKPSLQALLSAKPHANNKSTFTRPVESQFDEHRTAAHTIRPVLRSVTSTQPEWPPRSSPDDTDGDAIAQAARLDWTIGQQHHRASIASRANTGAPAPSDTDWNSHMTQRRITDNPSAFAAPSVQN</sequence>
<gene>
    <name evidence="1" type="ORF">PQR01_11975</name>
</gene>
<evidence type="ECO:0000313" key="1">
    <source>
        <dbReference type="EMBL" id="MFM0104176.1"/>
    </source>
</evidence>
<evidence type="ECO:0000313" key="2">
    <source>
        <dbReference type="Proteomes" id="UP001629235"/>
    </source>
</evidence>
<accession>A0ACC7ND64</accession>
<protein>
    <submittedName>
        <fullName evidence="1">Uncharacterized protein</fullName>
    </submittedName>
</protein>
<name>A0ACC7ND64_9BURK</name>
<dbReference type="EMBL" id="JAQQDW010000019">
    <property type="protein sequence ID" value="MFM0104176.1"/>
    <property type="molecule type" value="Genomic_DNA"/>
</dbReference>
<reference evidence="1 2" key="1">
    <citation type="journal article" date="2024" name="Chem. Sci.">
        <title>Discovery of megapolipeptins by genome mining of a Burkholderiales bacteria collection.</title>
        <authorList>
            <person name="Paulo B.S."/>
            <person name="Recchia M.J.J."/>
            <person name="Lee S."/>
            <person name="Fergusson C.H."/>
            <person name="Romanowski S.B."/>
            <person name="Hernandez A."/>
            <person name="Krull N."/>
            <person name="Liu D.Y."/>
            <person name="Cavanagh H."/>
            <person name="Bos A."/>
            <person name="Gray C.A."/>
            <person name="Murphy B.T."/>
            <person name="Linington R.G."/>
            <person name="Eustaquio A.S."/>
        </authorList>
    </citation>
    <scope>NUCLEOTIDE SEQUENCE [LARGE SCALE GENOMIC DNA]</scope>
    <source>
        <strain evidence="1 2">RL18-126-BIB-B</strain>
    </source>
</reference>
<organism evidence="1 2">
    <name type="scientific">Paraburkholderia rhynchosiae</name>
    <dbReference type="NCBI Taxonomy" id="487049"/>
    <lineage>
        <taxon>Bacteria</taxon>
        <taxon>Pseudomonadati</taxon>
        <taxon>Pseudomonadota</taxon>
        <taxon>Betaproteobacteria</taxon>
        <taxon>Burkholderiales</taxon>
        <taxon>Burkholderiaceae</taxon>
        <taxon>Paraburkholderia</taxon>
    </lineage>
</organism>
<dbReference type="Proteomes" id="UP001629235">
    <property type="component" value="Unassembled WGS sequence"/>
</dbReference>